<dbReference type="AlphaFoldDB" id="A0A2S0HVY1"/>
<dbReference type="InterPro" id="IPR025366">
    <property type="entry name" value="DUF4270"/>
</dbReference>
<keyword evidence="3" id="KW-1185">Reference proteome</keyword>
<organism evidence="2 3">
    <name type="scientific">Pukyongia salina</name>
    <dbReference type="NCBI Taxonomy" id="2094025"/>
    <lineage>
        <taxon>Bacteria</taxon>
        <taxon>Pseudomonadati</taxon>
        <taxon>Bacteroidota</taxon>
        <taxon>Flavobacteriia</taxon>
        <taxon>Flavobacteriales</taxon>
        <taxon>Flavobacteriaceae</taxon>
        <taxon>Pukyongia</taxon>
    </lineage>
</organism>
<dbReference type="KEGG" id="aue:C5O00_06390"/>
<dbReference type="OrthoDB" id="1466062at2"/>
<dbReference type="EMBL" id="CP027062">
    <property type="protein sequence ID" value="AVI50819.1"/>
    <property type="molecule type" value="Genomic_DNA"/>
</dbReference>
<evidence type="ECO:0000313" key="3">
    <source>
        <dbReference type="Proteomes" id="UP000238442"/>
    </source>
</evidence>
<dbReference type="PROSITE" id="PS51257">
    <property type="entry name" value="PROKAR_LIPOPROTEIN"/>
    <property type="match status" value="1"/>
</dbReference>
<gene>
    <name evidence="2" type="ORF">C5O00_06390</name>
</gene>
<name>A0A2S0HVY1_9FLAO</name>
<dbReference type="Pfam" id="PF14092">
    <property type="entry name" value="DUF4270"/>
    <property type="match status" value="1"/>
</dbReference>
<dbReference type="RefSeq" id="WP_105215939.1">
    <property type="nucleotide sequence ID" value="NZ_CP027062.1"/>
</dbReference>
<protein>
    <submittedName>
        <fullName evidence="2">DUF4270 domain-containing protein</fullName>
    </submittedName>
</protein>
<sequence length="521" mass="58423">MKIKYTLPKALAIFAIIIAFASCEEDFNTIGVDIIGNETFKSKFTDSLSVLAYSRKLLPVQTNGLPVFQLGVYNDPVYGKRTVNFLSQVTMDVNEPDFEINPRADSVVLFLPFFSTQITDDNDVITYELDSVYGNSPIDIKIYESNFFLRDFDPNTGFQEAQKYYANQQQLFESFKGELIHTIEDFVPSDEPFKVNDTISFIPGLRAKLPTDFFQEKILNMSGSIELLNNSNFRDYFRGLYFQVESDTDDGNLFMINLEEASLTVYYEFQTEGGNVIGTGQTGADPVERFNGEFAMSFDAISVNTYQNTLPADLAEELSNPNLDEGAETLYVRGGDGIISVIELFGPDLDDNGVADELEDLRNEGWIINEANLIFYVDQDKVTGGELEPERLIIYDLKNSSVLADFTLDITSNLDPVDALNVHLGRLERGSDDNGKYYKLRITNHLSNLINKDSTNVPLGVIVTQNVLETGFQDLENIQAPGIEEVPAASVVSHEGTVLHGNRSNDLSKRLKLQIYYTEPE</sequence>
<dbReference type="Proteomes" id="UP000238442">
    <property type="component" value="Chromosome"/>
</dbReference>
<reference evidence="2 3" key="1">
    <citation type="submission" date="2018-02" db="EMBL/GenBank/DDBJ databases">
        <title>Genomic analysis of the strain RR4-38 isolated from a seawater recirculating aquaculture system.</title>
        <authorList>
            <person name="Kim Y.-S."/>
            <person name="Jang Y.H."/>
            <person name="Kim K.-H."/>
        </authorList>
    </citation>
    <scope>NUCLEOTIDE SEQUENCE [LARGE SCALE GENOMIC DNA]</scope>
    <source>
        <strain evidence="2 3">RR4-38</strain>
    </source>
</reference>
<accession>A0A2S0HVY1</accession>
<keyword evidence="1" id="KW-0732">Signal</keyword>
<proteinExistence type="predicted"/>
<evidence type="ECO:0000313" key="2">
    <source>
        <dbReference type="EMBL" id="AVI50819.1"/>
    </source>
</evidence>
<feature type="chain" id="PRO_5015738693" evidence="1">
    <location>
        <begin position="22"/>
        <end position="521"/>
    </location>
</feature>
<evidence type="ECO:0000256" key="1">
    <source>
        <dbReference type="SAM" id="SignalP"/>
    </source>
</evidence>
<feature type="signal peptide" evidence="1">
    <location>
        <begin position="1"/>
        <end position="21"/>
    </location>
</feature>